<evidence type="ECO:0000313" key="2">
    <source>
        <dbReference type="EMBL" id="AMY25395.1"/>
    </source>
</evidence>
<name>A0A143QQG8_RHOFA</name>
<dbReference type="PATRIC" id="fig|1653479.3.peg.4171"/>
<dbReference type="SUPFAM" id="SSF55136">
    <property type="entry name" value="Probable bacterial effector-binding domain"/>
    <property type="match status" value="1"/>
</dbReference>
<dbReference type="EMBL" id="CP015220">
    <property type="protein sequence ID" value="AMY25395.1"/>
    <property type="molecule type" value="Genomic_DNA"/>
</dbReference>
<feature type="domain" description="GyrI-like small molecule binding" evidence="1">
    <location>
        <begin position="20"/>
        <end position="200"/>
    </location>
</feature>
<dbReference type="KEGG" id="rhs:A3Q41_04114"/>
<dbReference type="Gene3D" id="3.20.80.10">
    <property type="entry name" value="Regulatory factor, effector binding domain"/>
    <property type="match status" value="1"/>
</dbReference>
<organism evidence="2 3">
    <name type="scientific">Rhodococcoides fascians</name>
    <name type="common">Rhodococcus fascians</name>
    <dbReference type="NCBI Taxonomy" id="1828"/>
    <lineage>
        <taxon>Bacteria</taxon>
        <taxon>Bacillati</taxon>
        <taxon>Actinomycetota</taxon>
        <taxon>Actinomycetes</taxon>
        <taxon>Mycobacteriales</taxon>
        <taxon>Nocardiaceae</taxon>
        <taxon>Rhodococcoides</taxon>
    </lineage>
</organism>
<dbReference type="RefSeq" id="WP_063216918.1">
    <property type="nucleotide sequence ID" value="NZ_CP015220.1"/>
</dbReference>
<dbReference type="Pfam" id="PF06445">
    <property type="entry name" value="GyrI-like"/>
    <property type="match status" value="1"/>
</dbReference>
<dbReference type="OrthoDB" id="4772335at2"/>
<dbReference type="Proteomes" id="UP000076038">
    <property type="component" value="Chromosome"/>
</dbReference>
<gene>
    <name evidence="2" type="ORF">A3Q41_04114</name>
</gene>
<keyword evidence="3" id="KW-1185">Reference proteome</keyword>
<dbReference type="AlphaFoldDB" id="A0A143QQG8"/>
<dbReference type="InterPro" id="IPR029442">
    <property type="entry name" value="GyrI-like"/>
</dbReference>
<accession>A0A143QQG8</accession>
<reference evidence="2 3" key="1">
    <citation type="journal article" date="2016" name="Genome Announc.">
        <title>Complete Genome and Plasmid Sequences for Rhodococcus fascians D188 and Draft Sequences for Rhodococcus Isolates PBTS 1 and PBTS 2.</title>
        <authorList>
            <person name="Stamler R.A."/>
            <person name="Vereecke D."/>
            <person name="Zhang Y."/>
            <person name="Schilkey F."/>
            <person name="Devitt N."/>
            <person name="Randall J.J."/>
        </authorList>
    </citation>
    <scope>NUCLEOTIDE SEQUENCE [LARGE SCALE GENOMIC DNA]</scope>
    <source>
        <strain evidence="2 3">PBTS2</strain>
    </source>
</reference>
<evidence type="ECO:0000259" key="1">
    <source>
        <dbReference type="Pfam" id="PF06445"/>
    </source>
</evidence>
<proteinExistence type="predicted"/>
<dbReference type="InterPro" id="IPR011256">
    <property type="entry name" value="Reg_factor_effector_dom_sf"/>
</dbReference>
<reference evidence="3" key="2">
    <citation type="submission" date="2016-04" db="EMBL/GenBank/DDBJ databases">
        <title>Complete Genome and Plasmid Sequences for Rhodococcus fascians D188 and Draft Sequences for Rhodococcus spp. Isolates PBTS 1 and PBTS 2.</title>
        <authorList>
            <person name="Stamer R."/>
            <person name="Vereecke D."/>
            <person name="Zhang Y."/>
            <person name="Schilkey F."/>
            <person name="Devitt N."/>
            <person name="Randall J."/>
        </authorList>
    </citation>
    <scope>NUCLEOTIDE SEQUENCE [LARGE SCALE GENOMIC DNA]</scope>
    <source>
        <strain evidence="3">PBTS2</strain>
    </source>
</reference>
<evidence type="ECO:0000313" key="3">
    <source>
        <dbReference type="Proteomes" id="UP000076038"/>
    </source>
</evidence>
<sequence length="210" mass="24326">MKTDFKKTLDSYSARRNVFRVLTVPPTKYLMIDGHGDPNTAPEYADAVSTLFPVAYRLKFISKNDLERDYVVPPLEALWWAPDMAAFTTRRDKSNWLWTVMIMAPDWIDHTMFEHAVRVDASENRSDRRDGMRLDTLDEGLCVQTLHIGSYDDEAAVLDEMHHRYIPQAGLTMTGRHHEIYLSDPRRVEPAKLRTILRQPVRYSADEASL</sequence>
<protein>
    <recommendedName>
        <fullName evidence="1">GyrI-like small molecule binding domain-containing protein</fullName>
    </recommendedName>
</protein>
<dbReference type="InterPro" id="IPR008319">
    <property type="entry name" value="GyrI-like_CCH_Lin2189-like"/>
</dbReference>
<dbReference type="PIRSF" id="PIRSF031644">
    <property type="entry name" value="UCP031644"/>
    <property type="match status" value="1"/>
</dbReference>